<accession>A0A8H6FR69</accession>
<evidence type="ECO:0008006" key="3">
    <source>
        <dbReference type="Google" id="ProtNLM"/>
    </source>
</evidence>
<dbReference type="EMBL" id="JACCJC010000040">
    <property type="protein sequence ID" value="KAF6233206.1"/>
    <property type="molecule type" value="Genomic_DNA"/>
</dbReference>
<protein>
    <recommendedName>
        <fullName evidence="3">Flavin reductase like domain-containing protein</fullName>
    </recommendedName>
</protein>
<dbReference type="Proteomes" id="UP000578531">
    <property type="component" value="Unassembled WGS sequence"/>
</dbReference>
<comment type="caution">
    <text evidence="1">The sequence shown here is derived from an EMBL/GenBank/DDBJ whole genome shotgun (WGS) entry which is preliminary data.</text>
</comment>
<gene>
    <name evidence="1" type="ORF">HO173_008495</name>
</gene>
<reference evidence="1 2" key="1">
    <citation type="journal article" date="2020" name="Genomics">
        <title>Complete, high-quality genomes from long-read metagenomic sequencing of two wolf lichen thalli reveals enigmatic genome architecture.</title>
        <authorList>
            <person name="McKenzie S.K."/>
            <person name="Walston R.F."/>
            <person name="Allen J.L."/>
        </authorList>
    </citation>
    <scope>NUCLEOTIDE SEQUENCE [LARGE SCALE GENOMIC DNA]</scope>
    <source>
        <strain evidence="1">WasteWater2</strain>
    </source>
</reference>
<dbReference type="SUPFAM" id="SSF50475">
    <property type="entry name" value="FMN-binding split barrel"/>
    <property type="match status" value="1"/>
</dbReference>
<proteinExistence type="predicted"/>
<dbReference type="OrthoDB" id="10250990at2759"/>
<dbReference type="AlphaFoldDB" id="A0A8H6FR69"/>
<dbReference type="InterPro" id="IPR012349">
    <property type="entry name" value="Split_barrel_FMN-bd"/>
</dbReference>
<dbReference type="Gene3D" id="2.30.110.10">
    <property type="entry name" value="Electron Transport, Fmn-binding Protein, Chain A"/>
    <property type="match status" value="1"/>
</dbReference>
<dbReference type="GeneID" id="59290151"/>
<keyword evidence="2" id="KW-1185">Reference proteome</keyword>
<name>A0A8H6FR69_9LECA</name>
<organism evidence="1 2">
    <name type="scientific">Letharia columbiana</name>
    <dbReference type="NCBI Taxonomy" id="112416"/>
    <lineage>
        <taxon>Eukaryota</taxon>
        <taxon>Fungi</taxon>
        <taxon>Dikarya</taxon>
        <taxon>Ascomycota</taxon>
        <taxon>Pezizomycotina</taxon>
        <taxon>Lecanoromycetes</taxon>
        <taxon>OSLEUM clade</taxon>
        <taxon>Lecanoromycetidae</taxon>
        <taxon>Lecanorales</taxon>
        <taxon>Lecanorineae</taxon>
        <taxon>Parmeliaceae</taxon>
        <taxon>Letharia</taxon>
    </lineage>
</organism>
<evidence type="ECO:0000313" key="2">
    <source>
        <dbReference type="Proteomes" id="UP000578531"/>
    </source>
</evidence>
<sequence>MHQTIDPAILYWESAVIIISTTNHDGTTHLAPTSSAWWLSQRCMLGLAAQSQTTINLQRSKQCVLNLPSDTMVA</sequence>
<evidence type="ECO:0000313" key="1">
    <source>
        <dbReference type="EMBL" id="KAF6233206.1"/>
    </source>
</evidence>
<dbReference type="RefSeq" id="XP_037162628.1">
    <property type="nucleotide sequence ID" value="XM_037310395.1"/>
</dbReference>